<feature type="compositionally biased region" description="Basic and acidic residues" evidence="1">
    <location>
        <begin position="1"/>
        <end position="29"/>
    </location>
</feature>
<keyword evidence="3" id="KW-1185">Reference proteome</keyword>
<evidence type="ECO:0000256" key="1">
    <source>
        <dbReference type="SAM" id="MobiDB-lite"/>
    </source>
</evidence>
<dbReference type="Proteomes" id="UP000515856">
    <property type="component" value="Chromosome"/>
</dbReference>
<name>A0A7G9GTK4_9FIRM</name>
<dbReference type="RefSeq" id="WP_158552370.1">
    <property type="nucleotide sequence ID" value="NZ_CP060636.1"/>
</dbReference>
<evidence type="ECO:0000313" key="2">
    <source>
        <dbReference type="EMBL" id="QNM14136.1"/>
    </source>
</evidence>
<protein>
    <submittedName>
        <fullName evidence="2">Uncharacterized protein</fullName>
    </submittedName>
</protein>
<dbReference type="EMBL" id="CP060636">
    <property type="protein sequence ID" value="QNM14136.1"/>
    <property type="molecule type" value="Genomic_DNA"/>
</dbReference>
<dbReference type="KEGG" id="ehn:H9Q80_09475"/>
<organism evidence="2 3">
    <name type="scientific">[Eubacterium] hominis</name>
    <dbReference type="NCBI Taxonomy" id="2764325"/>
    <lineage>
        <taxon>Bacteria</taxon>
        <taxon>Bacillati</taxon>
        <taxon>Bacillota</taxon>
        <taxon>Erysipelotrichia</taxon>
        <taxon>Erysipelotrichales</taxon>
        <taxon>Erysipelotrichaceae</taxon>
        <taxon>Amedibacillus</taxon>
    </lineage>
</organism>
<feature type="region of interest" description="Disordered" evidence="1">
    <location>
        <begin position="1"/>
        <end position="35"/>
    </location>
</feature>
<accession>A0A7G9GTK4</accession>
<dbReference type="AlphaFoldDB" id="A0A7G9GTK4"/>
<sequence>MSLFKKKDSNKKNSNERIIVKSGKNDYRSYPKPGTLLKMDLQKDDAGKCKTEN</sequence>
<reference evidence="2 3" key="1">
    <citation type="submission" date="2020-08" db="EMBL/GenBank/DDBJ databases">
        <authorList>
            <person name="Liu C."/>
            <person name="Sun Q."/>
        </authorList>
    </citation>
    <scope>NUCLEOTIDE SEQUENCE [LARGE SCALE GENOMIC DNA]</scope>
    <source>
        <strain evidence="2 3">NSJ-61</strain>
    </source>
</reference>
<gene>
    <name evidence="2" type="ORF">H9Q80_09475</name>
</gene>
<evidence type="ECO:0000313" key="3">
    <source>
        <dbReference type="Proteomes" id="UP000515856"/>
    </source>
</evidence>
<proteinExistence type="predicted"/>